<evidence type="ECO:0000313" key="1">
    <source>
        <dbReference type="EMBL" id="KAI6083160.1"/>
    </source>
</evidence>
<protein>
    <submittedName>
        <fullName evidence="1">Phospholipase/carboxylesterase family protein</fullName>
    </submittedName>
</protein>
<comment type="caution">
    <text evidence="1">The sequence shown here is derived from an EMBL/GenBank/DDBJ whole genome shotgun (WGS) entry which is preliminary data.</text>
</comment>
<sequence length="270" mass="29446">MAAKSIPIIPIEPTSPHTHTIVFLHGRGDTAHNFLKSLAYSRNSAGNDLFQEFPSFRWVFPHAPARRCASSPDTWNQWFDVWDVRDFGAREDLQADGLREVVPAIRDILAREAAALGGRWDRVLLAGISMGGATAAHVLFNLDVPLAAGGRLGAFVGFSCRCPFAGRDLAGMRSVLGLEGMPEHDHVVKNTPVLLEHCANDPLVLVQNGRGLRDTLRGFGAQVEWKEYPDGGHWFHSPGGMDDVKAFLRGHLEGIPAPLRQAGSDAMDLS</sequence>
<gene>
    <name evidence="1" type="ORF">F4821DRAFT_197397</name>
</gene>
<organism evidence="1 2">
    <name type="scientific">Hypoxylon rubiginosum</name>
    <dbReference type="NCBI Taxonomy" id="110542"/>
    <lineage>
        <taxon>Eukaryota</taxon>
        <taxon>Fungi</taxon>
        <taxon>Dikarya</taxon>
        <taxon>Ascomycota</taxon>
        <taxon>Pezizomycotina</taxon>
        <taxon>Sordariomycetes</taxon>
        <taxon>Xylariomycetidae</taxon>
        <taxon>Xylariales</taxon>
        <taxon>Hypoxylaceae</taxon>
        <taxon>Hypoxylon</taxon>
    </lineage>
</organism>
<reference evidence="1 2" key="1">
    <citation type="journal article" date="2022" name="New Phytol.">
        <title>Ecological generalism drives hyperdiversity of secondary metabolite gene clusters in xylarialean endophytes.</title>
        <authorList>
            <person name="Franco M.E.E."/>
            <person name="Wisecaver J.H."/>
            <person name="Arnold A.E."/>
            <person name="Ju Y.M."/>
            <person name="Slot J.C."/>
            <person name="Ahrendt S."/>
            <person name="Moore L.P."/>
            <person name="Eastman K.E."/>
            <person name="Scott K."/>
            <person name="Konkel Z."/>
            <person name="Mondo S.J."/>
            <person name="Kuo A."/>
            <person name="Hayes R.D."/>
            <person name="Haridas S."/>
            <person name="Andreopoulos B."/>
            <person name="Riley R."/>
            <person name="LaButti K."/>
            <person name="Pangilinan J."/>
            <person name="Lipzen A."/>
            <person name="Amirebrahimi M."/>
            <person name="Yan J."/>
            <person name="Adam C."/>
            <person name="Keymanesh K."/>
            <person name="Ng V."/>
            <person name="Louie K."/>
            <person name="Northen T."/>
            <person name="Drula E."/>
            <person name="Henrissat B."/>
            <person name="Hsieh H.M."/>
            <person name="Youens-Clark K."/>
            <person name="Lutzoni F."/>
            <person name="Miadlikowska J."/>
            <person name="Eastwood D.C."/>
            <person name="Hamelin R.C."/>
            <person name="Grigoriev I.V."/>
            <person name="U'Ren J.M."/>
        </authorList>
    </citation>
    <scope>NUCLEOTIDE SEQUENCE [LARGE SCALE GENOMIC DNA]</scope>
    <source>
        <strain evidence="1 2">ER1909</strain>
    </source>
</reference>
<proteinExistence type="predicted"/>
<evidence type="ECO:0000313" key="2">
    <source>
        <dbReference type="Proteomes" id="UP001497680"/>
    </source>
</evidence>
<name>A0ACC0CRW4_9PEZI</name>
<dbReference type="EMBL" id="MU394357">
    <property type="protein sequence ID" value="KAI6083160.1"/>
    <property type="molecule type" value="Genomic_DNA"/>
</dbReference>
<accession>A0ACC0CRW4</accession>
<dbReference type="Proteomes" id="UP001497680">
    <property type="component" value="Unassembled WGS sequence"/>
</dbReference>
<keyword evidence="2" id="KW-1185">Reference proteome</keyword>